<sequence>MTATAAAETNPRRLPVLLPGRRSELGKAEAEFFAPTPAGDNAGSGFAEFLDVINPLQHIPLVSTLYRELTGDTISPAARIVGGALYGGPIGAGVAIVGAVAEQVTGKTPEAQVMAALGLGGDGEAPVAVAAAPSGLIAEATTSPPAPAAAPAVPATTVAASAGMPQMSPAAFDALIRAVDAQPAEAAAAAPVATASAGTTEERRFFPARQAGVRAPRPVPMDIRAEDKASYDDALRLMRQNIERYTSAGIAAGGTGAAAP</sequence>
<dbReference type="AlphaFoldDB" id="A0A317E306"/>
<organism evidence="1 2">
    <name type="scientific">Zavarzinia compransoris</name>
    <dbReference type="NCBI Taxonomy" id="1264899"/>
    <lineage>
        <taxon>Bacteria</taxon>
        <taxon>Pseudomonadati</taxon>
        <taxon>Pseudomonadota</taxon>
        <taxon>Alphaproteobacteria</taxon>
        <taxon>Rhodospirillales</taxon>
        <taxon>Zavarziniaceae</taxon>
        <taxon>Zavarzinia</taxon>
    </lineage>
</organism>
<name>A0A317E306_9PROT</name>
<reference evidence="2" key="1">
    <citation type="submission" date="2018-05" db="EMBL/GenBank/DDBJ databases">
        <title>Zavarzinia sp. HR-AS.</title>
        <authorList>
            <person name="Lee Y."/>
            <person name="Jeon C.O."/>
        </authorList>
    </citation>
    <scope>NUCLEOTIDE SEQUENCE [LARGE SCALE GENOMIC DNA]</scope>
    <source>
        <strain evidence="2">DSM 1231</strain>
    </source>
</reference>
<gene>
    <name evidence="1" type="ORF">DKG75_12545</name>
</gene>
<accession>A0A317E306</accession>
<dbReference type="EMBL" id="QGLF01000003">
    <property type="protein sequence ID" value="PWR20814.1"/>
    <property type="molecule type" value="Genomic_DNA"/>
</dbReference>
<evidence type="ECO:0000313" key="2">
    <source>
        <dbReference type="Proteomes" id="UP000246077"/>
    </source>
</evidence>
<keyword evidence="2" id="KW-1185">Reference proteome</keyword>
<evidence type="ECO:0000313" key="1">
    <source>
        <dbReference type="EMBL" id="PWR20814.1"/>
    </source>
</evidence>
<protein>
    <submittedName>
        <fullName evidence="1">Uncharacterized protein</fullName>
    </submittedName>
</protein>
<dbReference type="Proteomes" id="UP000246077">
    <property type="component" value="Unassembled WGS sequence"/>
</dbReference>
<proteinExistence type="predicted"/>
<comment type="caution">
    <text evidence="1">The sequence shown here is derived from an EMBL/GenBank/DDBJ whole genome shotgun (WGS) entry which is preliminary data.</text>
</comment>
<dbReference type="RefSeq" id="WP_109921458.1">
    <property type="nucleotide sequence ID" value="NZ_QGLF01000003.1"/>
</dbReference>
<dbReference type="OrthoDB" id="5769175at2"/>